<evidence type="ECO:0000256" key="3">
    <source>
        <dbReference type="ARBA" id="ARBA00022483"/>
    </source>
</evidence>
<feature type="repeat" description="ANK" evidence="16">
    <location>
        <begin position="686"/>
        <end position="718"/>
    </location>
</feature>
<protein>
    <recommendedName>
        <fullName evidence="15">Alpha-latrotoxin</fullName>
    </recommendedName>
</protein>
<evidence type="ECO:0000256" key="7">
    <source>
        <dbReference type="ARBA" id="ARBA00022699"/>
    </source>
</evidence>
<dbReference type="PROSITE" id="PS50088">
    <property type="entry name" value="ANK_REPEAT"/>
    <property type="match status" value="23"/>
</dbReference>
<feature type="repeat" description="ANK" evidence="16">
    <location>
        <begin position="197"/>
        <end position="229"/>
    </location>
</feature>
<keyword evidence="3" id="KW-0268">Exocytosis</keyword>
<evidence type="ECO:0000256" key="12">
    <source>
        <dbReference type="ARBA" id="ARBA00023298"/>
    </source>
</evidence>
<keyword evidence="5" id="KW-1052">Target cell membrane</keyword>
<dbReference type="PANTHER" id="PTHR24198:SF165">
    <property type="entry name" value="ANKYRIN REPEAT-CONTAINING PROTEIN-RELATED"/>
    <property type="match status" value="1"/>
</dbReference>
<keyword evidence="18" id="KW-1185">Reference proteome</keyword>
<dbReference type="SUPFAM" id="SSF48403">
    <property type="entry name" value="Ankyrin repeat"/>
    <property type="match status" value="4"/>
</dbReference>
<evidence type="ECO:0000256" key="10">
    <source>
        <dbReference type="ARBA" id="ARBA00023043"/>
    </source>
</evidence>
<feature type="repeat" description="ANK" evidence="16">
    <location>
        <begin position="230"/>
        <end position="257"/>
    </location>
</feature>
<dbReference type="Pfam" id="PF13606">
    <property type="entry name" value="Ank_3"/>
    <property type="match status" value="1"/>
</dbReference>
<dbReference type="InterPro" id="IPR011990">
    <property type="entry name" value="TPR-like_helical_dom_sf"/>
</dbReference>
<dbReference type="Proteomes" id="UP000886998">
    <property type="component" value="Unassembled WGS sequence"/>
</dbReference>
<keyword evidence="4" id="KW-0964">Secreted</keyword>
<keyword evidence="8" id="KW-0677">Repeat</keyword>
<evidence type="ECO:0000256" key="15">
    <source>
        <dbReference type="ARBA" id="ARBA00049811"/>
    </source>
</evidence>
<evidence type="ECO:0000256" key="4">
    <source>
        <dbReference type="ARBA" id="ARBA00022525"/>
    </source>
</evidence>
<comment type="similarity">
    <text evidence="13">Belongs to the cationic peptide 01 (latrotoxin) family. 03 (alpha-latrotoxin) subfamily.</text>
</comment>
<evidence type="ECO:0000256" key="16">
    <source>
        <dbReference type="PROSITE-ProRule" id="PRU00023"/>
    </source>
</evidence>
<feature type="repeat" description="ANK" evidence="16">
    <location>
        <begin position="496"/>
        <end position="528"/>
    </location>
</feature>
<feature type="repeat" description="ANK" evidence="16">
    <location>
        <begin position="395"/>
        <end position="427"/>
    </location>
</feature>
<dbReference type="InterPro" id="IPR036770">
    <property type="entry name" value="Ankyrin_rpt-contain_sf"/>
</dbReference>
<feature type="repeat" description="ANK" evidence="16">
    <location>
        <begin position="1454"/>
        <end position="1481"/>
    </location>
</feature>
<dbReference type="PANTHER" id="PTHR24198">
    <property type="entry name" value="ANKYRIN REPEAT AND PROTEIN KINASE DOMAIN-CONTAINING PROTEIN"/>
    <property type="match status" value="1"/>
</dbReference>
<dbReference type="Gene3D" id="1.25.40.10">
    <property type="entry name" value="Tetratricopeptide repeat domain"/>
    <property type="match status" value="2"/>
</dbReference>
<feature type="repeat" description="ANK" evidence="16">
    <location>
        <begin position="721"/>
        <end position="753"/>
    </location>
</feature>
<dbReference type="SUPFAM" id="SSF48452">
    <property type="entry name" value="TPR-like"/>
    <property type="match status" value="2"/>
</dbReference>
<dbReference type="GO" id="GO:0005576">
    <property type="term" value="C:extracellular region"/>
    <property type="evidence" value="ECO:0007669"/>
    <property type="project" value="UniProtKB-SubCell"/>
</dbReference>
<accession>A0A8X7CJN3</accession>
<dbReference type="GO" id="GO:0044231">
    <property type="term" value="C:host cell presynaptic membrane"/>
    <property type="evidence" value="ECO:0007669"/>
    <property type="project" value="UniProtKB-KW"/>
</dbReference>
<reference evidence="17" key="1">
    <citation type="submission" date="2020-08" db="EMBL/GenBank/DDBJ databases">
        <title>Multicomponent nature underlies the extraordinary mechanical properties of spider dragline silk.</title>
        <authorList>
            <person name="Kono N."/>
            <person name="Nakamura H."/>
            <person name="Mori M."/>
            <person name="Yoshida Y."/>
            <person name="Ohtoshi R."/>
            <person name="Malay A.D."/>
            <person name="Moran D.A.P."/>
            <person name="Tomita M."/>
            <person name="Numata K."/>
            <person name="Arakawa K."/>
        </authorList>
    </citation>
    <scope>NUCLEOTIDE SEQUENCE</scope>
</reference>
<feature type="repeat" description="ANK" evidence="16">
    <location>
        <begin position="821"/>
        <end position="853"/>
    </location>
</feature>
<dbReference type="PROSITE" id="PS50297">
    <property type="entry name" value="ANK_REP_REGION"/>
    <property type="match status" value="22"/>
</dbReference>
<dbReference type="PRINTS" id="PR01415">
    <property type="entry name" value="ANKYRIN"/>
</dbReference>
<keyword evidence="9" id="KW-0638">Presynaptic neurotoxin</keyword>
<evidence type="ECO:0000256" key="5">
    <source>
        <dbReference type="ARBA" id="ARBA00022537"/>
    </source>
</evidence>
<dbReference type="InterPro" id="IPR002110">
    <property type="entry name" value="Ankyrin_rpt"/>
</dbReference>
<evidence type="ECO:0000256" key="11">
    <source>
        <dbReference type="ARBA" id="ARBA00023136"/>
    </source>
</evidence>
<evidence type="ECO:0000313" key="18">
    <source>
        <dbReference type="Proteomes" id="UP000886998"/>
    </source>
</evidence>
<dbReference type="Pfam" id="PF12796">
    <property type="entry name" value="Ank_2"/>
    <property type="match status" value="10"/>
</dbReference>
<evidence type="ECO:0000256" key="9">
    <source>
        <dbReference type="ARBA" id="ARBA00023028"/>
    </source>
</evidence>
<sequence>MLVLDVLSILEDSCNRNSFFLDSQYPLLMGRNLRNHLAHNNALINVVLDKSHVQLLTNAVKLASEDFSQDDKKIDKIILCDSSILEKNHANDLSVVGNQQNLFHALENGDLEQVQECLKKGADIFGKDLLGKTCLHFSAKAPNIEAIKLVLQQGLDVASKDLDEQTALHVAAKHDRINIVKYLINTKLMCINECDIHGKTPLHLAIDGDSKKTAKYLLKHEANMAIKDTSGLSPLHCAILRNNTKMAEFLLEKETNIGNNLSPGGYSALHRAAEKGQTGLVIMLIKKIDLGLKTDFGVTPLHVAADNGHLEVVKILIRSGADVNARTVSDSTPLHSAVQSGDEEIVECLLRHGAEVNASMLNLSLPLSHAAEEGRVTIAKLLLRYGAVVDLDTDLGQTPLQFAAQNGHFDFVKLLLERGAIVNKKNKKNDNGTALHYSSGNGHSEVVKLLIQNDADIEAKDFSDSTPLHVAVEQGHEDVVKILIDQGVDVHSKDALGSTALFSAAYHGHKVIVELLLSSGVDIRAEDKNKITPMHVLLSNELSELLIKNNTNIDFVDAYGCTTLHLGALNGNLDFVKYCLQNGCSVDARNSSGLTALHLAVQGNHQEVVSYLIDYGADTNAKDNDGHTALQFAAQNNCTTIASILIGNTDLDDQIESLLSAVFEGHHDIVNTLLKKCVFNVNELQEKYNLLHKAVDNGHFTVVKILLDNGFEANPNAQDKHGITPIHISVMRGNVDLFEILLEEKADISIRDHRNKSAVEFTIYCSRLDILKLLLQTGKAAVNFKGYRNRTLLHESALSGTLEITEYLVENGADIDARCTNGHKPIHLASEMGFENIVEFYLNHNMSINDLNGNKLTLLHIAADCGKANVAELLIKRKANINIPDINNETPLHLAAANGHKEVLDILLHYGAHYNIKNKLKQTPLQITNDETIASVLQRIETLFIALEHNDPLEVEIQLNEATKNSEFCFINANCVRNDTLLHYASRNGHERAVEALLKHKANPNILNKDKRTPLHYAAELSRFGIVKILLSKGAIYNAVSISHKTPLKCAVDQNIISLFDFLNKAFAKIRSNNVSLLQELEKMKDFSKVKAIMGAKNREGRTDTANSLELADVFIRQEKLTEAHCAYERVIKNRTEIFGPDNPSVLDVQERLIRLLNIQQNYEKSLQLLEEIYQKRHNAFGSNHKETLAVKALKAVTLFQQGMNEEALRIFKEVVPRQKEILEPNDSGLLDSESGMAAVLLELEKYAEASKINYEILEKSIETFGTLHVMTLVAYNNLGKALNKQEKHGEALTMFKKSYEISKCLFTLHHSDTLRVLFNIASTFGFLKKYDESLKILRELLDIQMVRLPPNHFDILTTEFHIGITLDYQGMTITALRIFLDLEPRIQSFCPNTILVNANKRKIDGISLLLKMFGIEEVLERIRNEVKHAANDEKCSTKELSCVEEDIDYQGVNGITALHVAVVNRDKNRINVLLEKGFDVLKVTMDGNTALHTAAINGYADIAEIILKNTEQHNRPLLNELINATNAGTCSTALHIAANADTAMCLLKYGAVFDVKNKLDQTPLDLAKDERVFTLLETIGEMFDGTEKGMGCVIDRVRELDSKEALAALHARNSHGSTLLLVALINKHEYLAKELSQFLKNLMKMT</sequence>
<feature type="repeat" description="ANK" evidence="16">
    <location>
        <begin position="788"/>
        <end position="820"/>
    </location>
</feature>
<feature type="repeat" description="ANK" evidence="16">
    <location>
        <begin position="329"/>
        <end position="361"/>
    </location>
</feature>
<proteinExistence type="inferred from homology"/>
<comment type="caution">
    <text evidence="17">The sequence shown here is derived from an EMBL/GenBank/DDBJ whole genome shotgun (WGS) entry which is preliminary data.</text>
</comment>
<evidence type="ECO:0000313" key="17">
    <source>
        <dbReference type="EMBL" id="GFY68105.1"/>
    </source>
</evidence>
<evidence type="ECO:0000256" key="13">
    <source>
        <dbReference type="ARBA" id="ARBA00049657"/>
    </source>
</evidence>
<keyword evidence="11" id="KW-0472">Membrane</keyword>
<keyword evidence="10 16" id="KW-0040">ANK repeat</keyword>
<feature type="repeat" description="ANK" evidence="16">
    <location>
        <begin position="163"/>
        <end position="185"/>
    </location>
</feature>
<keyword evidence="7" id="KW-0528">Neurotoxin</keyword>
<feature type="repeat" description="ANK" evidence="16">
    <location>
        <begin position="887"/>
        <end position="919"/>
    </location>
</feature>
<feature type="repeat" description="ANK" evidence="16">
    <location>
        <begin position="430"/>
        <end position="462"/>
    </location>
</feature>
<evidence type="ECO:0000256" key="14">
    <source>
        <dbReference type="ARBA" id="ARBA00049715"/>
    </source>
</evidence>
<comment type="subcellular location">
    <subcellularLocation>
        <location evidence="2">Secreted</location>
    </subcellularLocation>
    <subcellularLocation>
        <location evidence="1">Target cell membrane</location>
    </subcellularLocation>
</comment>
<keyword evidence="12" id="KW-1053">Target membrane</keyword>
<name>A0A8X7CJN3_9ARAC</name>
<dbReference type="GO" id="GO:0090729">
    <property type="term" value="F:toxin activity"/>
    <property type="evidence" value="ECO:0007669"/>
    <property type="project" value="UniProtKB-KW"/>
</dbReference>
<feature type="repeat" description="ANK" evidence="16">
    <location>
        <begin position="130"/>
        <end position="162"/>
    </location>
</feature>
<dbReference type="Pfam" id="PF13424">
    <property type="entry name" value="TPR_12"/>
    <property type="match status" value="2"/>
</dbReference>
<dbReference type="GO" id="GO:0044218">
    <property type="term" value="C:other organism cell membrane"/>
    <property type="evidence" value="ECO:0007669"/>
    <property type="project" value="UniProtKB-KW"/>
</dbReference>
<feature type="repeat" description="ANK" evidence="16">
    <location>
        <begin position="463"/>
        <end position="495"/>
    </location>
</feature>
<evidence type="ECO:0000256" key="1">
    <source>
        <dbReference type="ARBA" id="ARBA00004175"/>
    </source>
</evidence>
<keyword evidence="6" id="KW-0800">Toxin</keyword>
<comment type="subunit">
    <text evidence="14">Homotetramer in membranes.</text>
</comment>
<feature type="repeat" description="ANK" evidence="16">
    <location>
        <begin position="592"/>
        <end position="624"/>
    </location>
</feature>
<feature type="repeat" description="ANK" evidence="16">
    <location>
        <begin position="977"/>
        <end position="1009"/>
    </location>
</feature>
<feature type="repeat" description="ANK" evidence="16">
    <location>
        <begin position="1487"/>
        <end position="1510"/>
    </location>
</feature>
<dbReference type="GO" id="GO:0006887">
    <property type="term" value="P:exocytosis"/>
    <property type="evidence" value="ECO:0007669"/>
    <property type="project" value="UniProtKB-KW"/>
</dbReference>
<feature type="repeat" description="ANK" evidence="16">
    <location>
        <begin position="1010"/>
        <end position="1042"/>
    </location>
</feature>
<feature type="repeat" description="ANK" evidence="16">
    <location>
        <begin position="362"/>
        <end position="394"/>
    </location>
</feature>
<feature type="repeat" description="ANK" evidence="16">
    <location>
        <begin position="559"/>
        <end position="591"/>
    </location>
</feature>
<gene>
    <name evidence="17" type="primary">Ank3_24</name>
    <name evidence="17" type="ORF">TNIN_111401</name>
</gene>
<evidence type="ECO:0000256" key="2">
    <source>
        <dbReference type="ARBA" id="ARBA00004613"/>
    </source>
</evidence>
<feature type="repeat" description="ANK" evidence="16">
    <location>
        <begin position="854"/>
        <end position="886"/>
    </location>
</feature>
<dbReference type="EMBL" id="BMAV01016882">
    <property type="protein sequence ID" value="GFY68105.1"/>
    <property type="molecule type" value="Genomic_DNA"/>
</dbReference>
<evidence type="ECO:0000256" key="8">
    <source>
        <dbReference type="ARBA" id="ARBA00022737"/>
    </source>
</evidence>
<dbReference type="SMART" id="SM00248">
    <property type="entry name" value="ANK"/>
    <property type="match status" value="32"/>
</dbReference>
<evidence type="ECO:0000256" key="6">
    <source>
        <dbReference type="ARBA" id="ARBA00022656"/>
    </source>
</evidence>
<dbReference type="OrthoDB" id="6437329at2759"/>
<organism evidence="17 18">
    <name type="scientific">Trichonephila inaurata madagascariensis</name>
    <dbReference type="NCBI Taxonomy" id="2747483"/>
    <lineage>
        <taxon>Eukaryota</taxon>
        <taxon>Metazoa</taxon>
        <taxon>Ecdysozoa</taxon>
        <taxon>Arthropoda</taxon>
        <taxon>Chelicerata</taxon>
        <taxon>Arachnida</taxon>
        <taxon>Araneae</taxon>
        <taxon>Araneomorphae</taxon>
        <taxon>Entelegynae</taxon>
        <taxon>Araneoidea</taxon>
        <taxon>Nephilidae</taxon>
        <taxon>Trichonephila</taxon>
        <taxon>Trichonephila inaurata</taxon>
    </lineage>
</organism>
<dbReference type="Gene3D" id="1.25.40.20">
    <property type="entry name" value="Ankyrin repeat-containing domain"/>
    <property type="match status" value="11"/>
</dbReference>
<feature type="repeat" description="ANK" evidence="16">
    <location>
        <begin position="296"/>
        <end position="328"/>
    </location>
</feature>